<name>A0A7Y9S8T2_9MICC</name>
<gene>
    <name evidence="1" type="ORF">FHU41_001912</name>
</gene>
<sequence length="198" mass="20913">MTQTRRQQGSSALPCIAGSTKEVAVGDVHLVSVDTAMMELLDGPGGDLLCPIAVDLEDSFVLAELGGSVRKGSLSLAALAEEVDLHTDQENYYASQTGDAQFSAGFFIPSGTFPANPEQPDWKPSATAIFAGEVLRCSMQINSFSGKEFCLATVRTIGDVTLDVAIAKKDLRWVPVPGNIIDGQFFLTGSLGLESPEA</sequence>
<organism evidence="1 2">
    <name type="scientific">Psychromicrobium silvestre</name>
    <dbReference type="NCBI Taxonomy" id="1645614"/>
    <lineage>
        <taxon>Bacteria</taxon>
        <taxon>Bacillati</taxon>
        <taxon>Actinomycetota</taxon>
        <taxon>Actinomycetes</taxon>
        <taxon>Micrococcales</taxon>
        <taxon>Micrococcaceae</taxon>
        <taxon>Psychromicrobium</taxon>
    </lineage>
</organism>
<comment type="caution">
    <text evidence="1">The sequence shown here is derived from an EMBL/GenBank/DDBJ whole genome shotgun (WGS) entry which is preliminary data.</text>
</comment>
<accession>A0A7Y9S8T2</accession>
<dbReference type="EMBL" id="JACBYQ010000002">
    <property type="protein sequence ID" value="NYE95662.1"/>
    <property type="molecule type" value="Genomic_DNA"/>
</dbReference>
<reference evidence="1 2" key="1">
    <citation type="submission" date="2020-07" db="EMBL/GenBank/DDBJ databases">
        <title>Sequencing the genomes of 1000 actinobacteria strains.</title>
        <authorList>
            <person name="Klenk H.-P."/>
        </authorList>
    </citation>
    <scope>NUCLEOTIDE SEQUENCE [LARGE SCALE GENOMIC DNA]</scope>
    <source>
        <strain evidence="1 2">DSM 102047</strain>
    </source>
</reference>
<dbReference type="RefSeq" id="WP_218847190.1">
    <property type="nucleotide sequence ID" value="NZ_JACBYQ010000002.1"/>
</dbReference>
<evidence type="ECO:0000313" key="2">
    <source>
        <dbReference type="Proteomes" id="UP000521748"/>
    </source>
</evidence>
<protein>
    <submittedName>
        <fullName evidence="1">Uncharacterized protein</fullName>
    </submittedName>
</protein>
<proteinExistence type="predicted"/>
<evidence type="ECO:0000313" key="1">
    <source>
        <dbReference type="EMBL" id="NYE95662.1"/>
    </source>
</evidence>
<dbReference type="Proteomes" id="UP000521748">
    <property type="component" value="Unassembled WGS sequence"/>
</dbReference>
<keyword evidence="2" id="KW-1185">Reference proteome</keyword>
<dbReference type="AlphaFoldDB" id="A0A7Y9S8T2"/>